<reference evidence="2 3" key="1">
    <citation type="journal article" date="2018" name="Evol. Lett.">
        <title>Horizontal gene cluster transfer increased hallucinogenic mushroom diversity.</title>
        <authorList>
            <person name="Reynolds H.T."/>
            <person name="Vijayakumar V."/>
            <person name="Gluck-Thaler E."/>
            <person name="Korotkin H.B."/>
            <person name="Matheny P.B."/>
            <person name="Slot J.C."/>
        </authorList>
    </citation>
    <scope>NUCLEOTIDE SEQUENCE [LARGE SCALE GENOMIC DNA]</scope>
    <source>
        <strain evidence="2 3">SRW20</strain>
    </source>
</reference>
<evidence type="ECO:0000313" key="2">
    <source>
        <dbReference type="EMBL" id="PPQ97946.1"/>
    </source>
</evidence>
<protein>
    <submittedName>
        <fullName evidence="2">Uncharacterized protein</fullName>
    </submittedName>
</protein>
<feature type="region of interest" description="Disordered" evidence="1">
    <location>
        <begin position="1"/>
        <end position="20"/>
    </location>
</feature>
<organism evidence="2 3">
    <name type="scientific">Gymnopilus dilepis</name>
    <dbReference type="NCBI Taxonomy" id="231916"/>
    <lineage>
        <taxon>Eukaryota</taxon>
        <taxon>Fungi</taxon>
        <taxon>Dikarya</taxon>
        <taxon>Basidiomycota</taxon>
        <taxon>Agaricomycotina</taxon>
        <taxon>Agaricomycetes</taxon>
        <taxon>Agaricomycetidae</taxon>
        <taxon>Agaricales</taxon>
        <taxon>Agaricineae</taxon>
        <taxon>Hymenogastraceae</taxon>
        <taxon>Gymnopilus</taxon>
    </lineage>
</organism>
<dbReference type="InParanoid" id="A0A409Y4H5"/>
<proteinExistence type="predicted"/>
<sequence>MCSLTPSLSMAASIHLSSGH</sequence>
<dbReference type="AlphaFoldDB" id="A0A409Y4H5"/>
<evidence type="ECO:0000313" key="3">
    <source>
        <dbReference type="Proteomes" id="UP000284706"/>
    </source>
</evidence>
<name>A0A409Y4H5_9AGAR</name>
<dbReference type="EMBL" id="NHYE01001160">
    <property type="protein sequence ID" value="PPQ97946.1"/>
    <property type="molecule type" value="Genomic_DNA"/>
</dbReference>
<accession>A0A409Y4H5</accession>
<comment type="caution">
    <text evidence="2">The sequence shown here is derived from an EMBL/GenBank/DDBJ whole genome shotgun (WGS) entry which is preliminary data.</text>
</comment>
<evidence type="ECO:0000256" key="1">
    <source>
        <dbReference type="SAM" id="MobiDB-lite"/>
    </source>
</evidence>
<keyword evidence="3" id="KW-1185">Reference proteome</keyword>
<gene>
    <name evidence="2" type="ORF">CVT26_002937</name>
</gene>
<dbReference type="Proteomes" id="UP000284706">
    <property type="component" value="Unassembled WGS sequence"/>
</dbReference>